<keyword evidence="3" id="KW-1185">Reference proteome</keyword>
<keyword evidence="1" id="KW-1133">Transmembrane helix</keyword>
<evidence type="ECO:0000256" key="1">
    <source>
        <dbReference type="SAM" id="Phobius"/>
    </source>
</evidence>
<reference evidence="2 3" key="1">
    <citation type="submission" date="2024-01" db="EMBL/GenBank/DDBJ databases">
        <title>Genome insights into Plantactinospora sonchi sp. nov.</title>
        <authorList>
            <person name="Wang L."/>
        </authorList>
    </citation>
    <scope>NUCLEOTIDE SEQUENCE [LARGE SCALE GENOMIC DNA]</scope>
    <source>
        <strain evidence="2 3">NEAU-QY2</strain>
    </source>
</reference>
<keyword evidence="1" id="KW-0812">Transmembrane</keyword>
<gene>
    <name evidence="2" type="ORF">V1633_12480</name>
</gene>
<feature type="transmembrane region" description="Helical" evidence="1">
    <location>
        <begin position="262"/>
        <end position="282"/>
    </location>
</feature>
<dbReference type="EMBL" id="JAZGQK010000010">
    <property type="protein sequence ID" value="MEE6259303.1"/>
    <property type="molecule type" value="Genomic_DNA"/>
</dbReference>
<sequence>MTTIAGTAVSRPFVRHFVEMLLAMAVGMLVLGQLWPLPTALAARADVAALVMATNMSVAMAVWMWHRGHHGVAIREMTMAMYAPFLLCLLPWWAGLVGAEIALIGGHVLMLPAMLLAMLRRAPEYGAPTPSVQRIADATGSGSPHVHVTRTGGLARVLVRWPSVLGLLATVDNLVDPAPVPVLAMMILPVGYLMIGAVRRTLRPRPVLMAQLGALLGYLLLLGAAVLAGPERGQYLVGLGWILHAGWDLWHHRRNLVVPRPFAEWCAVVDLVIGVSVILLAVTA</sequence>
<feature type="transmembrane region" description="Helical" evidence="1">
    <location>
        <begin position="207"/>
        <end position="227"/>
    </location>
</feature>
<feature type="transmembrane region" description="Helical" evidence="1">
    <location>
        <begin position="17"/>
        <end position="35"/>
    </location>
</feature>
<comment type="caution">
    <text evidence="2">The sequence shown here is derived from an EMBL/GenBank/DDBJ whole genome shotgun (WGS) entry which is preliminary data.</text>
</comment>
<protein>
    <submittedName>
        <fullName evidence="2">Uncharacterized protein</fullName>
    </submittedName>
</protein>
<evidence type="ECO:0000313" key="3">
    <source>
        <dbReference type="Proteomes" id="UP001332243"/>
    </source>
</evidence>
<evidence type="ECO:0000313" key="2">
    <source>
        <dbReference type="EMBL" id="MEE6259303.1"/>
    </source>
</evidence>
<feature type="transmembrane region" description="Helical" evidence="1">
    <location>
        <begin position="77"/>
        <end position="95"/>
    </location>
</feature>
<accession>A0ABU7RS20</accession>
<dbReference type="Proteomes" id="UP001332243">
    <property type="component" value="Unassembled WGS sequence"/>
</dbReference>
<feature type="transmembrane region" description="Helical" evidence="1">
    <location>
        <begin position="177"/>
        <end position="195"/>
    </location>
</feature>
<organism evidence="2 3">
    <name type="scientific">Plantactinospora sonchi</name>
    <dbReference type="NCBI Taxonomy" id="1544735"/>
    <lineage>
        <taxon>Bacteria</taxon>
        <taxon>Bacillati</taxon>
        <taxon>Actinomycetota</taxon>
        <taxon>Actinomycetes</taxon>
        <taxon>Micromonosporales</taxon>
        <taxon>Micromonosporaceae</taxon>
        <taxon>Plantactinospora</taxon>
    </lineage>
</organism>
<name>A0ABU7RS20_9ACTN</name>
<keyword evidence="1" id="KW-0472">Membrane</keyword>
<dbReference type="RefSeq" id="WP_331214431.1">
    <property type="nucleotide sequence ID" value="NZ_JAZGQK010000010.1"/>
</dbReference>
<proteinExistence type="predicted"/>
<feature type="transmembrane region" description="Helical" evidence="1">
    <location>
        <begin position="47"/>
        <end position="65"/>
    </location>
</feature>